<keyword evidence="2" id="KW-1133">Transmembrane helix</keyword>
<dbReference type="GO" id="GO:0016757">
    <property type="term" value="F:glycosyltransferase activity"/>
    <property type="evidence" value="ECO:0007669"/>
    <property type="project" value="InterPro"/>
</dbReference>
<proteinExistence type="predicted"/>
<dbReference type="CDD" id="cd03801">
    <property type="entry name" value="GT4_PimA-like"/>
    <property type="match status" value="1"/>
</dbReference>
<feature type="domain" description="Glycosyl transferase family 1" evidence="3">
    <location>
        <begin position="122"/>
        <end position="217"/>
    </location>
</feature>
<keyword evidence="2" id="KW-0812">Transmembrane</keyword>
<keyword evidence="1" id="KW-0808">Transferase</keyword>
<dbReference type="SUPFAM" id="SSF53756">
    <property type="entry name" value="UDP-Glycosyltransferase/glycogen phosphorylase"/>
    <property type="match status" value="1"/>
</dbReference>
<evidence type="ECO:0000256" key="2">
    <source>
        <dbReference type="SAM" id="Phobius"/>
    </source>
</evidence>
<protein>
    <recommendedName>
        <fullName evidence="3">Glycosyl transferase family 1 domain-containing protein</fullName>
    </recommendedName>
</protein>
<evidence type="ECO:0000313" key="4">
    <source>
        <dbReference type="EMBL" id="GAH25047.1"/>
    </source>
</evidence>
<dbReference type="InterPro" id="IPR001296">
    <property type="entry name" value="Glyco_trans_1"/>
</dbReference>
<reference evidence="4" key="1">
    <citation type="journal article" date="2014" name="Front. Microbiol.">
        <title>High frequency of phylogenetically diverse reductive dehalogenase-homologous genes in deep subseafloor sedimentary metagenomes.</title>
        <authorList>
            <person name="Kawai M."/>
            <person name="Futagami T."/>
            <person name="Toyoda A."/>
            <person name="Takaki Y."/>
            <person name="Nishi S."/>
            <person name="Hori S."/>
            <person name="Arai W."/>
            <person name="Tsubouchi T."/>
            <person name="Morono Y."/>
            <person name="Uchiyama I."/>
            <person name="Ito T."/>
            <person name="Fujiyama A."/>
            <person name="Inagaki F."/>
            <person name="Takami H."/>
        </authorList>
    </citation>
    <scope>NUCLEOTIDE SEQUENCE</scope>
    <source>
        <strain evidence="4">Expedition CK06-06</strain>
    </source>
</reference>
<dbReference type="Gene3D" id="3.40.50.2000">
    <property type="entry name" value="Glycogen Phosphorylase B"/>
    <property type="match status" value="2"/>
</dbReference>
<dbReference type="AlphaFoldDB" id="X1DXQ5"/>
<dbReference type="EMBL" id="BARU01003571">
    <property type="protein sequence ID" value="GAH25047.1"/>
    <property type="molecule type" value="Genomic_DNA"/>
</dbReference>
<comment type="caution">
    <text evidence="4">The sequence shown here is derived from an EMBL/GenBank/DDBJ whole genome shotgun (WGS) entry which is preliminary data.</text>
</comment>
<accession>X1DXQ5</accession>
<dbReference type="GO" id="GO:0009103">
    <property type="term" value="P:lipopolysaccharide biosynthetic process"/>
    <property type="evidence" value="ECO:0007669"/>
    <property type="project" value="TreeGrafter"/>
</dbReference>
<organism evidence="4">
    <name type="scientific">marine sediment metagenome</name>
    <dbReference type="NCBI Taxonomy" id="412755"/>
    <lineage>
        <taxon>unclassified sequences</taxon>
        <taxon>metagenomes</taxon>
        <taxon>ecological metagenomes</taxon>
    </lineage>
</organism>
<sequence>MDVIQLNFEVGVFGGFLSNLLIPVMMLLLRLMGKRVVTVVHAVTPKKFFEGSNIEFLPDNYPHHAGIMKFGMSCAYRLINMFSNKLVVHSEIFRDWYGEYVKTDKIVIIPHGVMEGTYVDGRESLHKEDDELIVLCFGVISPRKGLDTLISAFSMVEDNNVKLIIAGKEMPYFAEYLERLKKMVIDLDEDRICFEGEVSDLYAHQLYELADIVVLPYKVSVSASGALAFAMQHANATILSETEFF</sequence>
<evidence type="ECO:0000259" key="3">
    <source>
        <dbReference type="Pfam" id="PF00534"/>
    </source>
</evidence>
<dbReference type="PANTHER" id="PTHR46401:SF2">
    <property type="entry name" value="GLYCOSYLTRANSFERASE WBBK-RELATED"/>
    <property type="match status" value="1"/>
</dbReference>
<feature type="non-terminal residue" evidence="4">
    <location>
        <position position="245"/>
    </location>
</feature>
<evidence type="ECO:0000256" key="1">
    <source>
        <dbReference type="ARBA" id="ARBA00022679"/>
    </source>
</evidence>
<gene>
    <name evidence="4" type="ORF">S03H2_07650</name>
</gene>
<feature type="transmembrane region" description="Helical" evidence="2">
    <location>
        <begin position="12"/>
        <end position="29"/>
    </location>
</feature>
<name>X1DXQ5_9ZZZZ</name>
<keyword evidence="2" id="KW-0472">Membrane</keyword>
<dbReference type="Pfam" id="PF00534">
    <property type="entry name" value="Glycos_transf_1"/>
    <property type="match status" value="1"/>
</dbReference>
<dbReference type="PANTHER" id="PTHR46401">
    <property type="entry name" value="GLYCOSYLTRANSFERASE WBBK-RELATED"/>
    <property type="match status" value="1"/>
</dbReference>